<evidence type="ECO:0000313" key="1">
    <source>
        <dbReference type="EMBL" id="PTX74749.1"/>
    </source>
</evidence>
<dbReference type="AlphaFoldDB" id="A0A2T6CGW6"/>
<accession>A0A2T6CGW6</accession>
<name>A0A2T6CGW6_9RHOB</name>
<gene>
    <name evidence="1" type="ORF">C8N31_103226</name>
</gene>
<sequence length="108" mass="12552">MRYLRNVLDRKSKALHQSTKCVVIQYIQADDEGNMLEIAEIFSDGTVAFIDGRKEFIGLEGLDLKNGFEPWVWPDGELSGQMYDCTEQEYFAVRELVQKLLFLDRVEK</sequence>
<reference evidence="1 2" key="1">
    <citation type="submission" date="2018-04" db="EMBL/GenBank/DDBJ databases">
        <title>Genomic Encyclopedia of Archaeal and Bacterial Type Strains, Phase II (KMG-II): from individual species to whole genera.</title>
        <authorList>
            <person name="Goeker M."/>
        </authorList>
    </citation>
    <scope>NUCLEOTIDE SEQUENCE [LARGE SCALE GENOMIC DNA]</scope>
    <source>
        <strain evidence="1 2">DSM 12244</strain>
    </source>
</reference>
<organism evidence="1 2">
    <name type="scientific">Sulfitobacter mediterraneus</name>
    <dbReference type="NCBI Taxonomy" id="83219"/>
    <lineage>
        <taxon>Bacteria</taxon>
        <taxon>Pseudomonadati</taxon>
        <taxon>Pseudomonadota</taxon>
        <taxon>Alphaproteobacteria</taxon>
        <taxon>Rhodobacterales</taxon>
        <taxon>Roseobacteraceae</taxon>
        <taxon>Sulfitobacter</taxon>
    </lineage>
</organism>
<evidence type="ECO:0000313" key="2">
    <source>
        <dbReference type="Proteomes" id="UP000244092"/>
    </source>
</evidence>
<proteinExistence type="predicted"/>
<comment type="caution">
    <text evidence="1">The sequence shown here is derived from an EMBL/GenBank/DDBJ whole genome shotgun (WGS) entry which is preliminary data.</text>
</comment>
<dbReference type="EMBL" id="QBKU01000003">
    <property type="protein sequence ID" value="PTX74749.1"/>
    <property type="molecule type" value="Genomic_DNA"/>
</dbReference>
<dbReference type="Proteomes" id="UP000244092">
    <property type="component" value="Unassembled WGS sequence"/>
</dbReference>
<protein>
    <submittedName>
        <fullName evidence="1">Uncharacterized protein</fullName>
    </submittedName>
</protein>
<dbReference type="RefSeq" id="WP_025048280.1">
    <property type="nucleotide sequence ID" value="NZ_QBKU01000003.1"/>
</dbReference>